<accession>A0AAV9QY31</accession>
<dbReference type="AlphaFoldDB" id="A0AAV9QY31"/>
<reference evidence="2 3" key="1">
    <citation type="submission" date="2021-06" db="EMBL/GenBank/DDBJ databases">
        <authorList>
            <person name="Palmer J.M."/>
        </authorList>
    </citation>
    <scope>NUCLEOTIDE SEQUENCE [LARGE SCALE GENOMIC DNA]</scope>
    <source>
        <strain evidence="2 3">MEX-2019</strain>
        <tissue evidence="2">Muscle</tissue>
    </source>
</reference>
<protein>
    <submittedName>
        <fullName evidence="2">Uncharacterized protein</fullName>
    </submittedName>
</protein>
<dbReference type="EMBL" id="JAHHUM010002824">
    <property type="protein sequence ID" value="KAK5600700.1"/>
    <property type="molecule type" value="Genomic_DNA"/>
</dbReference>
<gene>
    <name evidence="2" type="ORF">CRENBAI_012103</name>
</gene>
<evidence type="ECO:0000313" key="3">
    <source>
        <dbReference type="Proteomes" id="UP001311232"/>
    </source>
</evidence>
<comment type="caution">
    <text evidence="2">The sequence shown here is derived from an EMBL/GenBank/DDBJ whole genome shotgun (WGS) entry which is preliminary data.</text>
</comment>
<dbReference type="Proteomes" id="UP001311232">
    <property type="component" value="Unassembled WGS sequence"/>
</dbReference>
<evidence type="ECO:0000313" key="2">
    <source>
        <dbReference type="EMBL" id="KAK5600700.1"/>
    </source>
</evidence>
<keyword evidence="3" id="KW-1185">Reference proteome</keyword>
<feature type="region of interest" description="Disordered" evidence="1">
    <location>
        <begin position="21"/>
        <end position="82"/>
    </location>
</feature>
<feature type="compositionally biased region" description="Basic and acidic residues" evidence="1">
    <location>
        <begin position="46"/>
        <end position="57"/>
    </location>
</feature>
<name>A0AAV9QY31_9TELE</name>
<proteinExistence type="predicted"/>
<feature type="compositionally biased region" description="Basic residues" evidence="1">
    <location>
        <begin position="73"/>
        <end position="82"/>
    </location>
</feature>
<evidence type="ECO:0000256" key="1">
    <source>
        <dbReference type="SAM" id="MobiDB-lite"/>
    </source>
</evidence>
<feature type="non-terminal residue" evidence="2">
    <location>
        <position position="82"/>
    </location>
</feature>
<sequence length="82" mass="9180">MPRILHEDKYIEARDVARYGGAGVPPWSQAWGRDSSESSWWPGSPRDPRAPSPKEMRGTPSGPPPAKGTVRDRAKRIGWRTK</sequence>
<organism evidence="2 3">
    <name type="scientific">Crenichthys baileyi</name>
    <name type="common">White River springfish</name>
    <dbReference type="NCBI Taxonomy" id="28760"/>
    <lineage>
        <taxon>Eukaryota</taxon>
        <taxon>Metazoa</taxon>
        <taxon>Chordata</taxon>
        <taxon>Craniata</taxon>
        <taxon>Vertebrata</taxon>
        <taxon>Euteleostomi</taxon>
        <taxon>Actinopterygii</taxon>
        <taxon>Neopterygii</taxon>
        <taxon>Teleostei</taxon>
        <taxon>Neoteleostei</taxon>
        <taxon>Acanthomorphata</taxon>
        <taxon>Ovalentaria</taxon>
        <taxon>Atherinomorphae</taxon>
        <taxon>Cyprinodontiformes</taxon>
        <taxon>Goodeidae</taxon>
        <taxon>Crenichthys</taxon>
    </lineage>
</organism>